<name>A0ABX9W645_9GAMM</name>
<dbReference type="RefSeq" id="WP_123182007.1">
    <property type="nucleotide sequence ID" value="NZ_RHGB01000006.1"/>
</dbReference>
<dbReference type="Pfam" id="PF09995">
    <property type="entry name" value="MPAB_Lcp_cat"/>
    <property type="match status" value="1"/>
</dbReference>
<evidence type="ECO:0000259" key="2">
    <source>
        <dbReference type="Pfam" id="PF09995"/>
    </source>
</evidence>
<accession>A0ABX9W645</accession>
<dbReference type="PANTHER" id="PTHR36151:SF3">
    <property type="entry name" value="ER-BOUND OXYGENASE MPAB_MPAB'_RUBBER OXYGENASE CATALYTIC DOMAIN-CONTAINING PROTEIN"/>
    <property type="match status" value="1"/>
</dbReference>
<dbReference type="PANTHER" id="PTHR36151">
    <property type="entry name" value="BLR2777 PROTEIN"/>
    <property type="match status" value="1"/>
</dbReference>
<evidence type="ECO:0000256" key="1">
    <source>
        <dbReference type="SAM" id="MobiDB-lite"/>
    </source>
</evidence>
<comment type="caution">
    <text evidence="3">The sequence shown here is derived from an EMBL/GenBank/DDBJ whole genome shotgun (WGS) entry which is preliminary data.</text>
</comment>
<evidence type="ECO:0000313" key="4">
    <source>
        <dbReference type="Proteomes" id="UP000274695"/>
    </source>
</evidence>
<feature type="domain" description="ER-bound oxygenase mpaB/mpaB'/Rubber oxygenase catalytic" evidence="2">
    <location>
        <begin position="47"/>
        <end position="282"/>
    </location>
</feature>
<organism evidence="3 4">
    <name type="scientific">Zhongshania marina</name>
    <dbReference type="NCBI Taxonomy" id="2304603"/>
    <lineage>
        <taxon>Bacteria</taxon>
        <taxon>Pseudomonadati</taxon>
        <taxon>Pseudomonadota</taxon>
        <taxon>Gammaproteobacteria</taxon>
        <taxon>Cellvibrionales</taxon>
        <taxon>Spongiibacteraceae</taxon>
        <taxon>Zhongshania</taxon>
    </lineage>
</organism>
<dbReference type="InterPro" id="IPR018713">
    <property type="entry name" value="MPAB/Lcp_cat_dom"/>
</dbReference>
<feature type="region of interest" description="Disordered" evidence="1">
    <location>
        <begin position="1"/>
        <end position="22"/>
    </location>
</feature>
<keyword evidence="4" id="KW-1185">Reference proteome</keyword>
<sequence length="362" mass="40057">MNNTSQPAPGCPIGGVSKTAPSVDDSEVVDETSENIDWAIGPGSMTWRVLKNPAVFFIGMLRTSMLIPLHPPFAAAAELDTSYLTDPLGRFRRIAIFAYMAGYGSKKDAIKVSKYVIKSHTMIKGVEPITQKPFQANSEYELALTLAVQTFGFLLAYEELYGELPGKQRDQFIAEQLVLGAVIGVNPDHTPSTYDSLMSYLADARQHWAAGLASRQINAVFVDSDFPSGSLIGDLAWYKRKPIMWVLRMISDMALFLMNPEERLLIGINRAPKLRWKFAVRASFHLLAKYMASKKGIAFFTDFVGTKVGGIFLRAFKVENPTNVAALESQYTVPDPKSVFCELPDLVRNWPGSPAEYKLGQG</sequence>
<dbReference type="EMBL" id="RHGB01000006">
    <property type="protein sequence ID" value="RNL65555.1"/>
    <property type="molecule type" value="Genomic_DNA"/>
</dbReference>
<reference evidence="3 4" key="1">
    <citation type="submission" date="2018-10" db="EMBL/GenBank/DDBJ databases">
        <title>Draft genome sequence of Zhongshania sp. DSW25-10.</title>
        <authorList>
            <person name="Oh J."/>
        </authorList>
    </citation>
    <scope>NUCLEOTIDE SEQUENCE [LARGE SCALE GENOMIC DNA]</scope>
    <source>
        <strain evidence="3 4">DSW25-10</strain>
    </source>
</reference>
<gene>
    <name evidence="3" type="ORF">D0911_06760</name>
</gene>
<proteinExistence type="predicted"/>
<protein>
    <submittedName>
        <fullName evidence="3">DUF2236 domain-containing protein</fullName>
    </submittedName>
</protein>
<dbReference type="Proteomes" id="UP000274695">
    <property type="component" value="Unassembled WGS sequence"/>
</dbReference>
<evidence type="ECO:0000313" key="3">
    <source>
        <dbReference type="EMBL" id="RNL65555.1"/>
    </source>
</evidence>